<keyword evidence="1" id="KW-0472">Membrane</keyword>
<name>A0A9J6P578_9CLOT</name>
<feature type="transmembrane region" description="Helical" evidence="1">
    <location>
        <begin position="9"/>
        <end position="30"/>
    </location>
</feature>
<dbReference type="RefSeq" id="WP_420852348.1">
    <property type="nucleotide sequence ID" value="NZ_JAGSOJ010000004.1"/>
</dbReference>
<evidence type="ECO:0000256" key="1">
    <source>
        <dbReference type="SAM" id="Phobius"/>
    </source>
</evidence>
<comment type="caution">
    <text evidence="2">The sequence shown here is derived from an EMBL/GenBank/DDBJ whole genome shotgun (WGS) entry which is preliminary data.</text>
</comment>
<dbReference type="InterPro" id="IPR021215">
    <property type="entry name" value="DUF2752"/>
</dbReference>
<feature type="transmembrane region" description="Helical" evidence="1">
    <location>
        <begin position="73"/>
        <end position="93"/>
    </location>
</feature>
<reference evidence="2" key="1">
    <citation type="journal article" date="2021" name="mSystems">
        <title>Bacteria and Archaea Synergistically Convert Glycine Betaine to Biogenic Methane in the Formosa Cold Seep of the South China Sea.</title>
        <authorList>
            <person name="Li L."/>
            <person name="Zhang W."/>
            <person name="Zhang S."/>
            <person name="Song L."/>
            <person name="Sun Q."/>
            <person name="Zhang H."/>
            <person name="Xiang H."/>
            <person name="Dong X."/>
        </authorList>
    </citation>
    <scope>NUCLEOTIDE SEQUENCE</scope>
    <source>
        <strain evidence="2">ZWT</strain>
    </source>
</reference>
<reference evidence="2" key="2">
    <citation type="submission" date="2021-04" db="EMBL/GenBank/DDBJ databases">
        <authorList>
            <person name="Dong X."/>
        </authorList>
    </citation>
    <scope>NUCLEOTIDE SEQUENCE</scope>
    <source>
        <strain evidence="2">ZWT</strain>
    </source>
</reference>
<keyword evidence="1" id="KW-0812">Transmembrane</keyword>
<accession>A0A9J6P578</accession>
<organism evidence="2 3">
    <name type="scientific">Oceanirhabdus seepicola</name>
    <dbReference type="NCBI Taxonomy" id="2828781"/>
    <lineage>
        <taxon>Bacteria</taxon>
        <taxon>Bacillati</taxon>
        <taxon>Bacillota</taxon>
        <taxon>Clostridia</taxon>
        <taxon>Eubacteriales</taxon>
        <taxon>Clostridiaceae</taxon>
        <taxon>Oceanirhabdus</taxon>
    </lineage>
</organism>
<protein>
    <submittedName>
        <fullName evidence="2">DUF2752 domain-containing protein</fullName>
    </submittedName>
</protein>
<dbReference type="EMBL" id="JAGSOJ010000004">
    <property type="protein sequence ID" value="MCM1991863.1"/>
    <property type="molecule type" value="Genomic_DNA"/>
</dbReference>
<dbReference type="AlphaFoldDB" id="A0A9J6P578"/>
<evidence type="ECO:0000313" key="3">
    <source>
        <dbReference type="Proteomes" id="UP001056429"/>
    </source>
</evidence>
<keyword evidence="1" id="KW-1133">Transmembrane helix</keyword>
<keyword evidence="3" id="KW-1185">Reference proteome</keyword>
<gene>
    <name evidence="2" type="ORF">KDK92_19155</name>
</gene>
<evidence type="ECO:0000313" key="2">
    <source>
        <dbReference type="EMBL" id="MCM1991863.1"/>
    </source>
</evidence>
<dbReference type="Proteomes" id="UP001056429">
    <property type="component" value="Unassembled WGS sequence"/>
</dbReference>
<dbReference type="Pfam" id="PF10825">
    <property type="entry name" value="DUF2752"/>
    <property type="match status" value="1"/>
</dbReference>
<sequence length="95" mass="11353">MKNKKQRNYILIISYILIPIIIFIIPVDFIEDGESICVFKRLFHKECWGCGTTRAFFNIIHFNFKKAYEFNKLSPMTFSLCVFVYIKSFINIIKK</sequence>
<proteinExistence type="predicted"/>